<proteinExistence type="predicted"/>
<sequence length="318" mass="33332">MTLLMAVTACMALCASAADNTPTDGCCAKCIGKASSAPYTYDPLIFDECSVVSGGICCFNCGSSSASQPTIENADYPDGVTPQVKAGEWIQISWPNIARVTYESYKEGQLKSTTVRNGSQNALFEDDIYFVCAKAKGKVVLRGWGSDPCTLATTEFSIEVAEGTGTGTCASRKPTAPPSVTEKVTAATVDEKAEGGDQEIECNLQRAAIKTINGKPVCVCASEWSGPPDCSGFPWWKTAATVGAAIAAVLSIGVSVKAIVSSRRAKKKAEEEKANGMIGEESITIAAGANSISSRSSAQSYHDQPPTIKAKDNKEYSL</sequence>
<feature type="region of interest" description="Disordered" evidence="1">
    <location>
        <begin position="290"/>
        <end position="318"/>
    </location>
</feature>
<keyword evidence="5" id="KW-1185">Reference proteome</keyword>
<gene>
    <name evidence="4" type="ORF">Poli38472_014020</name>
</gene>
<name>A0A8K1CPM4_PYTOL</name>
<feature type="compositionally biased region" description="Low complexity" evidence="1">
    <location>
        <begin position="290"/>
        <end position="300"/>
    </location>
</feature>
<feature type="chain" id="PRO_5035467505" evidence="3">
    <location>
        <begin position="18"/>
        <end position="318"/>
    </location>
</feature>
<keyword evidence="2" id="KW-0472">Membrane</keyword>
<feature type="transmembrane region" description="Helical" evidence="2">
    <location>
        <begin position="235"/>
        <end position="260"/>
    </location>
</feature>
<dbReference type="EMBL" id="SPLM01000007">
    <property type="protein sequence ID" value="TMW66708.1"/>
    <property type="molecule type" value="Genomic_DNA"/>
</dbReference>
<keyword evidence="2" id="KW-0812">Transmembrane</keyword>
<accession>A0A8K1CPM4</accession>
<dbReference type="Proteomes" id="UP000794436">
    <property type="component" value="Unassembled WGS sequence"/>
</dbReference>
<reference evidence="4" key="1">
    <citation type="submission" date="2019-03" db="EMBL/GenBank/DDBJ databases">
        <title>Long read genome sequence of the mycoparasitic Pythium oligandrum ATCC 38472 isolated from sugarbeet rhizosphere.</title>
        <authorList>
            <person name="Gaulin E."/>
        </authorList>
    </citation>
    <scope>NUCLEOTIDE SEQUENCE</scope>
    <source>
        <strain evidence="4">ATCC 38472_TT</strain>
    </source>
</reference>
<dbReference type="AlphaFoldDB" id="A0A8K1CPM4"/>
<feature type="signal peptide" evidence="3">
    <location>
        <begin position="1"/>
        <end position="17"/>
    </location>
</feature>
<evidence type="ECO:0000256" key="3">
    <source>
        <dbReference type="SAM" id="SignalP"/>
    </source>
</evidence>
<evidence type="ECO:0000256" key="2">
    <source>
        <dbReference type="SAM" id="Phobius"/>
    </source>
</evidence>
<feature type="compositionally biased region" description="Basic and acidic residues" evidence="1">
    <location>
        <begin position="309"/>
        <end position="318"/>
    </location>
</feature>
<dbReference type="OrthoDB" id="67549at2759"/>
<evidence type="ECO:0000256" key="1">
    <source>
        <dbReference type="SAM" id="MobiDB-lite"/>
    </source>
</evidence>
<organism evidence="4 5">
    <name type="scientific">Pythium oligandrum</name>
    <name type="common">Mycoparasitic fungus</name>
    <dbReference type="NCBI Taxonomy" id="41045"/>
    <lineage>
        <taxon>Eukaryota</taxon>
        <taxon>Sar</taxon>
        <taxon>Stramenopiles</taxon>
        <taxon>Oomycota</taxon>
        <taxon>Peronosporomycetes</taxon>
        <taxon>Pythiales</taxon>
        <taxon>Pythiaceae</taxon>
        <taxon>Pythium</taxon>
    </lineage>
</organism>
<comment type="caution">
    <text evidence="4">The sequence shown here is derived from an EMBL/GenBank/DDBJ whole genome shotgun (WGS) entry which is preliminary data.</text>
</comment>
<protein>
    <submittedName>
        <fullName evidence="4">Uncharacterized protein</fullName>
    </submittedName>
</protein>
<evidence type="ECO:0000313" key="5">
    <source>
        <dbReference type="Proteomes" id="UP000794436"/>
    </source>
</evidence>
<keyword evidence="3" id="KW-0732">Signal</keyword>
<evidence type="ECO:0000313" key="4">
    <source>
        <dbReference type="EMBL" id="TMW66708.1"/>
    </source>
</evidence>
<keyword evidence="2" id="KW-1133">Transmembrane helix</keyword>